<sequence length="415" mass="43808">MPTDTDEVPTRTEVLVIGAGPAGSAAAAWAARSGRDVLLADAATFPRDKTCGDGLTPRAIAELEHLGLGDWLAGRATNRGLRLSGFGQNLELPWPGGSLPATGSAVPRTELDDRIRQVALAAGARMMQGAKAVDVERDGGRVRSVTLQTADGPRTVACDRLIVADGVRSSLGKQLGRQWHRDTAYGVAARAYVDSGRSSDEWITSHLELRDHEGTLQSGYGWVFPLGTGEVNLGVGTLATAKRPAAGALRPLIELYAQQRRTEWELDGPVRAVASALLPMGGAVSNVAGPNWAIIGDAAACVNPLNGEGIDYGLETGRLVAQALGEPDLTELWPTLLRQRYGRAFSIARRLAGLLTVPRVLPATGPVAMRSRALMTVAVRVMGNLVTEADRDLTARAWRAAGASSLPLDARPPFS</sequence>
<feature type="domain" description="FAD-binding" evidence="1">
    <location>
        <begin position="11"/>
        <end position="180"/>
    </location>
</feature>
<comment type="caution">
    <text evidence="2">The sequence shown here is derived from an EMBL/GenBank/DDBJ whole genome shotgun (WGS) entry which is preliminary data.</text>
</comment>
<gene>
    <name evidence="2" type="ORF">FK531_12795</name>
</gene>
<dbReference type="PRINTS" id="PR00420">
    <property type="entry name" value="RNGMNOXGNASE"/>
</dbReference>
<evidence type="ECO:0000313" key="3">
    <source>
        <dbReference type="Proteomes" id="UP000316256"/>
    </source>
</evidence>
<dbReference type="RefSeq" id="WP_142099878.1">
    <property type="nucleotide sequence ID" value="NZ_VIGH01000005.1"/>
</dbReference>
<dbReference type="EMBL" id="VIGH01000005">
    <property type="protein sequence ID" value="TQF68684.1"/>
    <property type="molecule type" value="Genomic_DNA"/>
</dbReference>
<proteinExistence type="predicted"/>
<evidence type="ECO:0000259" key="1">
    <source>
        <dbReference type="Pfam" id="PF01494"/>
    </source>
</evidence>
<reference evidence="2 3" key="1">
    <citation type="submission" date="2019-06" db="EMBL/GenBank/DDBJ databases">
        <title>Rhodococcus spaelei sp. nov., isolated from a cave.</title>
        <authorList>
            <person name="Lee S.D."/>
        </authorList>
    </citation>
    <scope>NUCLEOTIDE SEQUENCE [LARGE SCALE GENOMIC DNA]</scope>
    <source>
        <strain evidence="2 3">C9-5</strain>
    </source>
</reference>
<protein>
    <submittedName>
        <fullName evidence="2">Geranylgeranyl reductase family protein</fullName>
    </submittedName>
</protein>
<dbReference type="InterPro" id="IPR036188">
    <property type="entry name" value="FAD/NAD-bd_sf"/>
</dbReference>
<dbReference type="OrthoDB" id="9795712at2"/>
<dbReference type="Gene3D" id="3.50.50.60">
    <property type="entry name" value="FAD/NAD(P)-binding domain"/>
    <property type="match status" value="1"/>
</dbReference>
<name>A0A541B8N3_9NOCA</name>
<dbReference type="InterPro" id="IPR050407">
    <property type="entry name" value="Geranylgeranyl_reductase"/>
</dbReference>
<dbReference type="Pfam" id="PF01494">
    <property type="entry name" value="FAD_binding_3"/>
    <property type="match status" value="1"/>
</dbReference>
<dbReference type="AlphaFoldDB" id="A0A541B8N3"/>
<organism evidence="2 3">
    <name type="scientific">Rhodococcus spelaei</name>
    <dbReference type="NCBI Taxonomy" id="2546320"/>
    <lineage>
        <taxon>Bacteria</taxon>
        <taxon>Bacillati</taxon>
        <taxon>Actinomycetota</taxon>
        <taxon>Actinomycetes</taxon>
        <taxon>Mycobacteriales</taxon>
        <taxon>Nocardiaceae</taxon>
        <taxon>Rhodococcus</taxon>
    </lineage>
</organism>
<dbReference type="Proteomes" id="UP000316256">
    <property type="component" value="Unassembled WGS sequence"/>
</dbReference>
<dbReference type="InterPro" id="IPR002938">
    <property type="entry name" value="FAD-bd"/>
</dbReference>
<dbReference type="GO" id="GO:0016628">
    <property type="term" value="F:oxidoreductase activity, acting on the CH-CH group of donors, NAD or NADP as acceptor"/>
    <property type="evidence" value="ECO:0007669"/>
    <property type="project" value="InterPro"/>
</dbReference>
<dbReference type="PANTHER" id="PTHR42685:SF22">
    <property type="entry name" value="CONDITIONED MEDIUM FACTOR RECEPTOR 1"/>
    <property type="match status" value="1"/>
</dbReference>
<dbReference type="SUPFAM" id="SSF51905">
    <property type="entry name" value="FAD/NAD(P)-binding domain"/>
    <property type="match status" value="1"/>
</dbReference>
<keyword evidence="3" id="KW-1185">Reference proteome</keyword>
<dbReference type="GO" id="GO:0071949">
    <property type="term" value="F:FAD binding"/>
    <property type="evidence" value="ECO:0007669"/>
    <property type="project" value="InterPro"/>
</dbReference>
<evidence type="ECO:0000313" key="2">
    <source>
        <dbReference type="EMBL" id="TQF68684.1"/>
    </source>
</evidence>
<dbReference type="NCBIfam" id="TIGR02032">
    <property type="entry name" value="GG-red-SF"/>
    <property type="match status" value="1"/>
</dbReference>
<accession>A0A541B8N3</accession>
<dbReference type="InterPro" id="IPR011777">
    <property type="entry name" value="Geranylgeranyl_Rdtase_fam"/>
</dbReference>
<dbReference type="PANTHER" id="PTHR42685">
    <property type="entry name" value="GERANYLGERANYL DIPHOSPHATE REDUCTASE"/>
    <property type="match status" value="1"/>
</dbReference>